<gene>
    <name evidence="1" type="ORF">L596_028280</name>
</gene>
<organism evidence="1 2">
    <name type="scientific">Steinernema carpocapsae</name>
    <name type="common">Entomopathogenic nematode</name>
    <dbReference type="NCBI Taxonomy" id="34508"/>
    <lineage>
        <taxon>Eukaryota</taxon>
        <taxon>Metazoa</taxon>
        <taxon>Ecdysozoa</taxon>
        <taxon>Nematoda</taxon>
        <taxon>Chromadorea</taxon>
        <taxon>Rhabditida</taxon>
        <taxon>Tylenchina</taxon>
        <taxon>Panagrolaimomorpha</taxon>
        <taxon>Strongyloidoidea</taxon>
        <taxon>Steinernematidae</taxon>
        <taxon>Steinernema</taxon>
    </lineage>
</organism>
<protein>
    <submittedName>
        <fullName evidence="1">Uncharacterized protein</fullName>
    </submittedName>
</protein>
<evidence type="ECO:0000313" key="2">
    <source>
        <dbReference type="Proteomes" id="UP000298663"/>
    </source>
</evidence>
<dbReference type="EMBL" id="AZBU02000011">
    <property type="protein sequence ID" value="TKR61127.1"/>
    <property type="molecule type" value="Genomic_DNA"/>
</dbReference>
<reference evidence="1 2" key="2">
    <citation type="journal article" date="2019" name="G3 (Bethesda)">
        <title>Hybrid Assembly of the Genome of the Entomopathogenic Nematode Steinernema carpocapsae Identifies the X-Chromosome.</title>
        <authorList>
            <person name="Serra L."/>
            <person name="Macchietto M."/>
            <person name="Macias-Munoz A."/>
            <person name="McGill C.J."/>
            <person name="Rodriguez I.M."/>
            <person name="Rodriguez B."/>
            <person name="Murad R."/>
            <person name="Mortazavi A."/>
        </authorList>
    </citation>
    <scope>NUCLEOTIDE SEQUENCE [LARGE SCALE GENOMIC DNA]</scope>
    <source>
        <strain evidence="1 2">ALL</strain>
    </source>
</reference>
<evidence type="ECO:0000313" key="1">
    <source>
        <dbReference type="EMBL" id="TKR61127.1"/>
    </source>
</evidence>
<accession>A0A4U5LY15</accession>
<sequence>MGFANFRPPLCLFDLPTAVRFCSRKTIVGTDKGQRQVTAEGRQDSAHNEDRFSQVVLSLLCPRALRRWNYGSERGETKPIKRSCRRIGPTWRCANKHSMW</sequence>
<proteinExistence type="predicted"/>
<reference evidence="1 2" key="1">
    <citation type="journal article" date="2015" name="Genome Biol.">
        <title>Comparative genomics of Steinernema reveals deeply conserved gene regulatory networks.</title>
        <authorList>
            <person name="Dillman A.R."/>
            <person name="Macchietto M."/>
            <person name="Porter C.F."/>
            <person name="Rogers A."/>
            <person name="Williams B."/>
            <person name="Antoshechkin I."/>
            <person name="Lee M.M."/>
            <person name="Goodwin Z."/>
            <person name="Lu X."/>
            <person name="Lewis E.E."/>
            <person name="Goodrich-Blair H."/>
            <person name="Stock S.P."/>
            <person name="Adams B.J."/>
            <person name="Sternberg P.W."/>
            <person name="Mortazavi A."/>
        </authorList>
    </citation>
    <scope>NUCLEOTIDE SEQUENCE [LARGE SCALE GENOMIC DNA]</scope>
    <source>
        <strain evidence="1 2">ALL</strain>
    </source>
</reference>
<dbReference type="AlphaFoldDB" id="A0A4U5LY15"/>
<name>A0A4U5LY15_STECR</name>
<keyword evidence="2" id="KW-1185">Reference proteome</keyword>
<comment type="caution">
    <text evidence="1">The sequence shown here is derived from an EMBL/GenBank/DDBJ whole genome shotgun (WGS) entry which is preliminary data.</text>
</comment>
<dbReference type="Proteomes" id="UP000298663">
    <property type="component" value="Unassembled WGS sequence"/>
</dbReference>